<accession>A0A6V8KSV0</accession>
<protein>
    <submittedName>
        <fullName evidence="3">Thiol reductase thioredoxin</fullName>
    </submittedName>
</protein>
<keyword evidence="4" id="KW-1185">Reference proteome</keyword>
<dbReference type="Gene3D" id="3.40.30.10">
    <property type="entry name" value="Glutaredoxin"/>
    <property type="match status" value="1"/>
</dbReference>
<dbReference type="Proteomes" id="UP000482800">
    <property type="component" value="Unassembled WGS sequence"/>
</dbReference>
<gene>
    <name evidence="3" type="ORF">Phou_099080</name>
</gene>
<evidence type="ECO:0000313" key="4">
    <source>
        <dbReference type="Proteomes" id="UP000482800"/>
    </source>
</evidence>
<evidence type="ECO:0000259" key="2">
    <source>
        <dbReference type="PROSITE" id="PS51352"/>
    </source>
</evidence>
<proteinExistence type="predicted"/>
<organism evidence="3 4">
    <name type="scientific">Phytohabitans houttuyneae</name>
    <dbReference type="NCBI Taxonomy" id="1076126"/>
    <lineage>
        <taxon>Bacteria</taxon>
        <taxon>Bacillati</taxon>
        <taxon>Actinomycetota</taxon>
        <taxon>Actinomycetes</taxon>
        <taxon>Micromonosporales</taxon>
        <taxon>Micromonosporaceae</taxon>
    </lineage>
</organism>
<dbReference type="PROSITE" id="PS51352">
    <property type="entry name" value="THIOREDOXIN_2"/>
    <property type="match status" value="1"/>
</dbReference>
<reference evidence="3 4" key="1">
    <citation type="submission" date="2020-03" db="EMBL/GenBank/DDBJ databases">
        <title>Whole genome shotgun sequence of Phytohabitans houttuyneae NBRC 108639.</title>
        <authorList>
            <person name="Komaki H."/>
            <person name="Tamura T."/>
        </authorList>
    </citation>
    <scope>NUCLEOTIDE SEQUENCE [LARGE SCALE GENOMIC DNA]</scope>
    <source>
        <strain evidence="3 4">NBRC 108639</strain>
    </source>
</reference>
<dbReference type="InterPro" id="IPR013766">
    <property type="entry name" value="Thioredoxin_domain"/>
</dbReference>
<dbReference type="EMBL" id="BLPF01000004">
    <property type="protein sequence ID" value="GFJ85728.1"/>
    <property type="molecule type" value="Genomic_DNA"/>
</dbReference>
<dbReference type="AlphaFoldDB" id="A0A6V8KSV0"/>
<dbReference type="Pfam" id="PF00085">
    <property type="entry name" value="Thioredoxin"/>
    <property type="match status" value="1"/>
</dbReference>
<keyword evidence="1" id="KW-0812">Transmembrane</keyword>
<name>A0A6V8KSV0_9ACTN</name>
<keyword evidence="1" id="KW-0472">Membrane</keyword>
<evidence type="ECO:0000313" key="3">
    <source>
        <dbReference type="EMBL" id="GFJ85728.1"/>
    </source>
</evidence>
<keyword evidence="1" id="KW-1133">Transmembrane helix</keyword>
<dbReference type="CDD" id="cd02947">
    <property type="entry name" value="TRX_family"/>
    <property type="match status" value="1"/>
</dbReference>
<comment type="caution">
    <text evidence="3">The sequence shown here is derived from an EMBL/GenBank/DDBJ whole genome shotgun (WGS) entry which is preliminary data.</text>
</comment>
<dbReference type="InterPro" id="IPR036249">
    <property type="entry name" value="Thioredoxin-like_sf"/>
</dbReference>
<dbReference type="SUPFAM" id="SSF52833">
    <property type="entry name" value="Thioredoxin-like"/>
    <property type="match status" value="1"/>
</dbReference>
<evidence type="ECO:0000256" key="1">
    <source>
        <dbReference type="SAM" id="Phobius"/>
    </source>
</evidence>
<sequence>MVDVDQTAWTGLVVAAAALAAATAFGLWRRRRDGRLRATSTQPRDTPPSVPALLTALGVLEGTPATLLQFSSAFCAPCRAVRRVCADVAGAVDGVRHVEVDAESHLDAVRELGIWRTPTVLIVDRSGRVVQRASGVPAKGQVIAAVAPLLEPAS</sequence>
<feature type="transmembrane region" description="Helical" evidence="1">
    <location>
        <begin position="6"/>
        <end position="28"/>
    </location>
</feature>
<reference evidence="3 4" key="2">
    <citation type="submission" date="2020-03" db="EMBL/GenBank/DDBJ databases">
        <authorList>
            <person name="Ichikawa N."/>
            <person name="Kimura A."/>
            <person name="Kitahashi Y."/>
            <person name="Uohara A."/>
        </authorList>
    </citation>
    <scope>NUCLEOTIDE SEQUENCE [LARGE SCALE GENOMIC DNA]</scope>
    <source>
        <strain evidence="3 4">NBRC 108639</strain>
    </source>
</reference>
<feature type="domain" description="Thioredoxin" evidence="2">
    <location>
        <begin position="41"/>
        <end position="151"/>
    </location>
</feature>